<dbReference type="EMBL" id="KN823275">
    <property type="protein sequence ID" value="KIO18598.1"/>
    <property type="molecule type" value="Genomic_DNA"/>
</dbReference>
<reference evidence="2 3" key="1">
    <citation type="submission" date="2014-04" db="EMBL/GenBank/DDBJ databases">
        <authorList>
            <consortium name="DOE Joint Genome Institute"/>
            <person name="Kuo A."/>
            <person name="Girlanda M."/>
            <person name="Perotto S."/>
            <person name="Kohler A."/>
            <person name="Nagy L.G."/>
            <person name="Floudas D."/>
            <person name="Copeland A."/>
            <person name="Barry K.W."/>
            <person name="Cichocki N."/>
            <person name="Veneault-Fourrey C."/>
            <person name="LaButti K."/>
            <person name="Lindquist E.A."/>
            <person name="Lipzen A."/>
            <person name="Lundell T."/>
            <person name="Morin E."/>
            <person name="Murat C."/>
            <person name="Sun H."/>
            <person name="Tunlid A."/>
            <person name="Henrissat B."/>
            <person name="Grigoriev I.V."/>
            <person name="Hibbett D.S."/>
            <person name="Martin F."/>
            <person name="Nordberg H.P."/>
            <person name="Cantor M.N."/>
            <person name="Hua S.X."/>
        </authorList>
    </citation>
    <scope>NUCLEOTIDE SEQUENCE [LARGE SCALE GENOMIC DNA]</scope>
    <source>
        <strain evidence="2 3">MUT 4182</strain>
    </source>
</reference>
<evidence type="ECO:0000256" key="1">
    <source>
        <dbReference type="SAM" id="MobiDB-lite"/>
    </source>
</evidence>
<name>A0A0C3KB00_9AGAM</name>
<accession>A0A0C3KB00</accession>
<evidence type="ECO:0000313" key="2">
    <source>
        <dbReference type="EMBL" id="KIO18598.1"/>
    </source>
</evidence>
<dbReference type="AlphaFoldDB" id="A0A0C3KB00"/>
<protein>
    <recommendedName>
        <fullName evidence="4">BTB domain-containing protein</fullName>
    </recommendedName>
</protein>
<organism evidence="2 3">
    <name type="scientific">Tulasnella calospora MUT 4182</name>
    <dbReference type="NCBI Taxonomy" id="1051891"/>
    <lineage>
        <taxon>Eukaryota</taxon>
        <taxon>Fungi</taxon>
        <taxon>Dikarya</taxon>
        <taxon>Basidiomycota</taxon>
        <taxon>Agaricomycotina</taxon>
        <taxon>Agaricomycetes</taxon>
        <taxon>Cantharellales</taxon>
        <taxon>Tulasnellaceae</taxon>
        <taxon>Tulasnella</taxon>
    </lineage>
</organism>
<evidence type="ECO:0000313" key="3">
    <source>
        <dbReference type="Proteomes" id="UP000054248"/>
    </source>
</evidence>
<evidence type="ECO:0008006" key="4">
    <source>
        <dbReference type="Google" id="ProtNLM"/>
    </source>
</evidence>
<dbReference type="Proteomes" id="UP000054248">
    <property type="component" value="Unassembled WGS sequence"/>
</dbReference>
<gene>
    <name evidence="2" type="ORF">M407DRAFT_31764</name>
</gene>
<proteinExistence type="predicted"/>
<dbReference type="HOGENOM" id="CLU_748398_0_0_1"/>
<sequence>MYSQIPPSQAAAQAAIHRMETGKPLSNSGFNVVAPLPFGASESNQQLEHKKEHATRDPDFWVPESDAAVVFQAGNALFRVVPWVFKGNSAPLWDLCGLGKVEESNNSGHPHFMPNSETNPLVIWDTSGSEFRALMKWMDPRHHNDGPLTKADYRLILPAADRWDVDAAFQEAVEALDPLKFTIPHTERLCMAIMYDIPSWIRPTLEGLIRSNENMSEEDESRLRSFNVGAYRELMATRNRITQIRHKHLIRPPKVTHADACPSNQKARERCTAVWDRLWRDSCLHLIAIKEWVAPRTTLNHIQSAVEAASRTQEPMACAVKTLEGVVERGLLWLKEEDAEESGMHSILGPTHKLPPRDLGKEAPSIRGMDMSE</sequence>
<dbReference type="OrthoDB" id="2593747at2759"/>
<feature type="region of interest" description="Disordered" evidence="1">
    <location>
        <begin position="344"/>
        <end position="373"/>
    </location>
</feature>
<reference evidence="3" key="2">
    <citation type="submission" date="2015-01" db="EMBL/GenBank/DDBJ databases">
        <title>Evolutionary Origins and Diversification of the Mycorrhizal Mutualists.</title>
        <authorList>
            <consortium name="DOE Joint Genome Institute"/>
            <consortium name="Mycorrhizal Genomics Consortium"/>
            <person name="Kohler A."/>
            <person name="Kuo A."/>
            <person name="Nagy L.G."/>
            <person name="Floudas D."/>
            <person name="Copeland A."/>
            <person name="Barry K.W."/>
            <person name="Cichocki N."/>
            <person name="Veneault-Fourrey C."/>
            <person name="LaButti K."/>
            <person name="Lindquist E.A."/>
            <person name="Lipzen A."/>
            <person name="Lundell T."/>
            <person name="Morin E."/>
            <person name="Murat C."/>
            <person name="Riley R."/>
            <person name="Ohm R."/>
            <person name="Sun H."/>
            <person name="Tunlid A."/>
            <person name="Henrissat B."/>
            <person name="Grigoriev I.V."/>
            <person name="Hibbett D.S."/>
            <person name="Martin F."/>
        </authorList>
    </citation>
    <scope>NUCLEOTIDE SEQUENCE [LARGE SCALE GENOMIC DNA]</scope>
    <source>
        <strain evidence="3">MUT 4182</strain>
    </source>
</reference>
<keyword evidence="3" id="KW-1185">Reference proteome</keyword>